<evidence type="ECO:0000256" key="1">
    <source>
        <dbReference type="ARBA" id="ARBA00004635"/>
    </source>
</evidence>
<keyword evidence="3" id="KW-0732">Signal</keyword>
<dbReference type="InterPro" id="IPR004872">
    <property type="entry name" value="Lipoprotein_NlpA"/>
</dbReference>
<evidence type="ECO:0000256" key="5">
    <source>
        <dbReference type="ARBA" id="ARBA00023139"/>
    </source>
</evidence>
<reference evidence="7 8" key="1">
    <citation type="journal article" date="2021" name="ISME Commun">
        <title>Automated analysis of genomic sequences facilitates high-throughput and comprehensive description of bacteria.</title>
        <authorList>
            <person name="Hitch T.C.A."/>
        </authorList>
    </citation>
    <scope>NUCLEOTIDE SEQUENCE [LARGE SCALE GENOMIC DNA]</scope>
    <source>
        <strain evidence="7 8">H4_15</strain>
    </source>
</reference>
<dbReference type="Proteomes" id="UP001208364">
    <property type="component" value="Unassembled WGS sequence"/>
</dbReference>
<dbReference type="PANTHER" id="PTHR30429">
    <property type="entry name" value="D-METHIONINE-BINDING LIPOPROTEIN METQ"/>
    <property type="match status" value="1"/>
</dbReference>
<dbReference type="SUPFAM" id="SSF53850">
    <property type="entry name" value="Periplasmic binding protein-like II"/>
    <property type="match status" value="1"/>
</dbReference>
<proteinExistence type="inferred from homology"/>
<keyword evidence="5" id="KW-0564">Palmitate</keyword>
<organism evidence="7 8">
    <name type="scientific">[Clostridium] ammoniilyticum</name>
    <dbReference type="NCBI Taxonomy" id="2981784"/>
    <lineage>
        <taxon>Bacteria</taxon>
        <taxon>Bacillati</taxon>
        <taxon>Bacillota</taxon>
        <taxon>Erysipelotrichia</taxon>
        <taxon>Erysipelotrichales</taxon>
        <taxon>Coprobacillaceae</taxon>
        <taxon>Faecalibacillus</taxon>
    </lineage>
</organism>
<dbReference type="Gene3D" id="3.40.190.10">
    <property type="entry name" value="Periplasmic binding protein-like II"/>
    <property type="match status" value="1"/>
</dbReference>
<keyword evidence="8" id="KW-1185">Reference proteome</keyword>
<comment type="caution">
    <text evidence="7">The sequence shown here is derived from an EMBL/GenBank/DDBJ whole genome shotgun (WGS) entry which is preliminary data.</text>
</comment>
<protein>
    <submittedName>
        <fullName evidence="7">MetQ/NlpA family ABC transporter substrate-binding protein</fullName>
    </submittedName>
</protein>
<evidence type="ECO:0000313" key="7">
    <source>
        <dbReference type="EMBL" id="MCU6739089.1"/>
    </source>
</evidence>
<keyword evidence="4" id="KW-0472">Membrane</keyword>
<evidence type="ECO:0000256" key="3">
    <source>
        <dbReference type="ARBA" id="ARBA00022729"/>
    </source>
</evidence>
<dbReference type="PANTHER" id="PTHR30429:SF1">
    <property type="entry name" value="D-METHIONINE-BINDING LIPOPROTEIN METQ-RELATED"/>
    <property type="match status" value="1"/>
</dbReference>
<comment type="similarity">
    <text evidence="2">Belongs to the NlpA lipoprotein family.</text>
</comment>
<sequence>MQKVLDAYNLPNEALNNGEIDLNSFQHKAYLENECKKQGHDLTTIGDTSSAPFTLYSKNVDSLKALKTLAGEK</sequence>
<evidence type="ECO:0000313" key="8">
    <source>
        <dbReference type="Proteomes" id="UP001208364"/>
    </source>
</evidence>
<evidence type="ECO:0000256" key="6">
    <source>
        <dbReference type="ARBA" id="ARBA00023288"/>
    </source>
</evidence>
<dbReference type="EMBL" id="JAOQJR010000011">
    <property type="protein sequence ID" value="MCU6739089.1"/>
    <property type="molecule type" value="Genomic_DNA"/>
</dbReference>
<accession>A0ABT2SW83</accession>
<gene>
    <name evidence="7" type="ORF">OCV55_10500</name>
</gene>
<dbReference type="Pfam" id="PF03180">
    <property type="entry name" value="Lipoprotein_9"/>
    <property type="match status" value="1"/>
</dbReference>
<evidence type="ECO:0000256" key="4">
    <source>
        <dbReference type="ARBA" id="ARBA00023136"/>
    </source>
</evidence>
<name>A0ABT2SW83_9FIRM</name>
<comment type="subcellular location">
    <subcellularLocation>
        <location evidence="1">Membrane</location>
        <topology evidence="1">Lipid-anchor</topology>
    </subcellularLocation>
</comment>
<keyword evidence="6" id="KW-0449">Lipoprotein</keyword>
<evidence type="ECO:0000256" key="2">
    <source>
        <dbReference type="ARBA" id="ARBA00008973"/>
    </source>
</evidence>